<comment type="caution">
    <text evidence="3">The sequence shown here is derived from an EMBL/GenBank/DDBJ whole genome shotgun (WGS) entry which is preliminary data.</text>
</comment>
<dbReference type="EMBL" id="JADGJD010000670">
    <property type="protein sequence ID" value="KAJ3049248.1"/>
    <property type="molecule type" value="Genomic_DNA"/>
</dbReference>
<proteinExistence type="predicted"/>
<accession>A0AAD5SA57</accession>
<protein>
    <submittedName>
        <fullName evidence="3">Uncharacterized protein</fullName>
    </submittedName>
</protein>
<feature type="region of interest" description="Disordered" evidence="2">
    <location>
        <begin position="1"/>
        <end position="20"/>
    </location>
</feature>
<name>A0AAD5SA57_9FUNG</name>
<evidence type="ECO:0000313" key="3">
    <source>
        <dbReference type="EMBL" id="KAJ3049248.1"/>
    </source>
</evidence>
<feature type="coiled-coil region" evidence="1">
    <location>
        <begin position="87"/>
        <end position="149"/>
    </location>
</feature>
<evidence type="ECO:0000256" key="1">
    <source>
        <dbReference type="SAM" id="Coils"/>
    </source>
</evidence>
<evidence type="ECO:0000256" key="2">
    <source>
        <dbReference type="SAM" id="MobiDB-lite"/>
    </source>
</evidence>
<evidence type="ECO:0000313" key="4">
    <source>
        <dbReference type="Proteomes" id="UP001212841"/>
    </source>
</evidence>
<reference evidence="3" key="1">
    <citation type="submission" date="2020-05" db="EMBL/GenBank/DDBJ databases">
        <title>Phylogenomic resolution of chytrid fungi.</title>
        <authorList>
            <person name="Stajich J.E."/>
            <person name="Amses K."/>
            <person name="Simmons R."/>
            <person name="Seto K."/>
            <person name="Myers J."/>
            <person name="Bonds A."/>
            <person name="Quandt C.A."/>
            <person name="Barry K."/>
            <person name="Liu P."/>
            <person name="Grigoriev I."/>
            <person name="Longcore J.E."/>
            <person name="James T.Y."/>
        </authorList>
    </citation>
    <scope>NUCLEOTIDE SEQUENCE</scope>
    <source>
        <strain evidence="3">JEL0318</strain>
    </source>
</reference>
<sequence length="179" mass="20808">MAASDRELEEVLRKSKDREQQLMTELQNLKAGAEIPKSEDHRSGEEQHRQQVTTAFTFPTTKPELSESGNRPKRDAEEDDTCDGKTNAILRQVLEEQKKEMNGMERIRNGMRLHNESLEKKVKESEAKAAGYKQDLENLREKCQRETRKVWDAQRGERRVVAKLKESERVRKDPSDSRS</sequence>
<feature type="compositionally biased region" description="Polar residues" evidence="2">
    <location>
        <begin position="50"/>
        <end position="60"/>
    </location>
</feature>
<keyword evidence="1" id="KW-0175">Coiled coil</keyword>
<dbReference type="AlphaFoldDB" id="A0AAD5SA57"/>
<keyword evidence="4" id="KW-1185">Reference proteome</keyword>
<feature type="region of interest" description="Disordered" evidence="2">
    <location>
        <begin position="29"/>
        <end position="87"/>
    </location>
</feature>
<organism evidence="3 4">
    <name type="scientific">Rhizophlyctis rosea</name>
    <dbReference type="NCBI Taxonomy" id="64517"/>
    <lineage>
        <taxon>Eukaryota</taxon>
        <taxon>Fungi</taxon>
        <taxon>Fungi incertae sedis</taxon>
        <taxon>Chytridiomycota</taxon>
        <taxon>Chytridiomycota incertae sedis</taxon>
        <taxon>Chytridiomycetes</taxon>
        <taxon>Rhizophlyctidales</taxon>
        <taxon>Rhizophlyctidaceae</taxon>
        <taxon>Rhizophlyctis</taxon>
    </lineage>
</organism>
<gene>
    <name evidence="3" type="ORF">HK097_009734</name>
</gene>
<feature type="compositionally biased region" description="Basic and acidic residues" evidence="2">
    <location>
        <begin position="36"/>
        <end position="49"/>
    </location>
</feature>
<dbReference type="Proteomes" id="UP001212841">
    <property type="component" value="Unassembled WGS sequence"/>
</dbReference>